<evidence type="ECO:0000313" key="3">
    <source>
        <dbReference type="Proteomes" id="UP000799436"/>
    </source>
</evidence>
<feature type="compositionally biased region" description="Basic residues" evidence="1">
    <location>
        <begin position="168"/>
        <end position="181"/>
    </location>
</feature>
<keyword evidence="3" id="KW-1185">Reference proteome</keyword>
<dbReference type="EMBL" id="ML995851">
    <property type="protein sequence ID" value="KAF2767814.1"/>
    <property type="molecule type" value="Genomic_DNA"/>
</dbReference>
<protein>
    <submittedName>
        <fullName evidence="2">Uncharacterized protein</fullName>
    </submittedName>
</protein>
<feature type="region of interest" description="Disordered" evidence="1">
    <location>
        <begin position="1"/>
        <end position="28"/>
    </location>
</feature>
<organism evidence="2 3">
    <name type="scientific">Teratosphaeria nubilosa</name>
    <dbReference type="NCBI Taxonomy" id="161662"/>
    <lineage>
        <taxon>Eukaryota</taxon>
        <taxon>Fungi</taxon>
        <taxon>Dikarya</taxon>
        <taxon>Ascomycota</taxon>
        <taxon>Pezizomycotina</taxon>
        <taxon>Dothideomycetes</taxon>
        <taxon>Dothideomycetidae</taxon>
        <taxon>Mycosphaerellales</taxon>
        <taxon>Teratosphaeriaceae</taxon>
        <taxon>Teratosphaeria</taxon>
    </lineage>
</organism>
<evidence type="ECO:0000256" key="1">
    <source>
        <dbReference type="SAM" id="MobiDB-lite"/>
    </source>
</evidence>
<feature type="compositionally biased region" description="Polar residues" evidence="1">
    <location>
        <begin position="154"/>
        <end position="163"/>
    </location>
</feature>
<gene>
    <name evidence="2" type="ORF">EJ03DRAFT_140532</name>
</gene>
<feature type="region of interest" description="Disordered" evidence="1">
    <location>
        <begin position="147"/>
        <end position="224"/>
    </location>
</feature>
<dbReference type="AlphaFoldDB" id="A0A6G1L6E2"/>
<evidence type="ECO:0000313" key="2">
    <source>
        <dbReference type="EMBL" id="KAF2767814.1"/>
    </source>
</evidence>
<feature type="region of interest" description="Disordered" evidence="1">
    <location>
        <begin position="583"/>
        <end position="625"/>
    </location>
</feature>
<feature type="compositionally biased region" description="Polar residues" evidence="1">
    <location>
        <begin position="1"/>
        <end position="26"/>
    </location>
</feature>
<accession>A0A6G1L6E2</accession>
<feature type="compositionally biased region" description="Low complexity" evidence="1">
    <location>
        <begin position="610"/>
        <end position="621"/>
    </location>
</feature>
<reference evidence="2" key="1">
    <citation type="journal article" date="2020" name="Stud. Mycol.">
        <title>101 Dothideomycetes genomes: a test case for predicting lifestyles and emergence of pathogens.</title>
        <authorList>
            <person name="Haridas S."/>
            <person name="Albert R."/>
            <person name="Binder M."/>
            <person name="Bloem J."/>
            <person name="Labutti K."/>
            <person name="Salamov A."/>
            <person name="Andreopoulos B."/>
            <person name="Baker S."/>
            <person name="Barry K."/>
            <person name="Bills G."/>
            <person name="Bluhm B."/>
            <person name="Cannon C."/>
            <person name="Castanera R."/>
            <person name="Culley D."/>
            <person name="Daum C."/>
            <person name="Ezra D."/>
            <person name="Gonzalez J."/>
            <person name="Henrissat B."/>
            <person name="Kuo A."/>
            <person name="Liang C."/>
            <person name="Lipzen A."/>
            <person name="Lutzoni F."/>
            <person name="Magnuson J."/>
            <person name="Mondo S."/>
            <person name="Nolan M."/>
            <person name="Ohm R."/>
            <person name="Pangilinan J."/>
            <person name="Park H.-J."/>
            <person name="Ramirez L."/>
            <person name="Alfaro M."/>
            <person name="Sun H."/>
            <person name="Tritt A."/>
            <person name="Yoshinaga Y."/>
            <person name="Zwiers L.-H."/>
            <person name="Turgeon B."/>
            <person name="Goodwin S."/>
            <person name="Spatafora J."/>
            <person name="Crous P."/>
            <person name="Grigoriev I."/>
        </authorList>
    </citation>
    <scope>NUCLEOTIDE SEQUENCE</scope>
    <source>
        <strain evidence="2">CBS 116005</strain>
    </source>
</reference>
<feature type="region of interest" description="Disordered" evidence="1">
    <location>
        <begin position="265"/>
        <end position="314"/>
    </location>
</feature>
<proteinExistence type="predicted"/>
<feature type="compositionally biased region" description="Polar residues" evidence="1">
    <location>
        <begin position="583"/>
        <end position="599"/>
    </location>
</feature>
<feature type="compositionally biased region" description="Basic and acidic residues" evidence="1">
    <location>
        <begin position="276"/>
        <end position="287"/>
    </location>
</feature>
<name>A0A6G1L6E2_9PEZI</name>
<dbReference type="Proteomes" id="UP000799436">
    <property type="component" value="Unassembled WGS sequence"/>
</dbReference>
<dbReference type="OrthoDB" id="5596422at2759"/>
<sequence>MANKENQPPGTIRYTEQCTPPGSASSALGLRPWQTTAFASPPFRAISPNSRPSLIQQRDHSACQRPDTPLKVRKTRENLRQDAFYTDIPPPCLHLLHDGESQDHNHLPSTSETSASVKRIGVHHTHGYSEACASSLPSLPPFHPDDYHPVMSVDPSSLTQPALPTTPRMHRHRSVSRRMLSKVKQGIASRAKATPTVRPTESETSLMRRISGRRKPSVEVERRAQSFEISRDSVASVLEGDVAETSLDQDCCQRSATQSTISTTDVLGDLSTEPNDFNHDFADHESTRNSQSSGKEVATEPQEGSPLTPRPLYRSLPVTPAAPFNVCLPFINTTVTVDRSAVDAGTEQQVWTALEASMDYRDCTVDHGTVEQGTKYATTQLGVITSLRLCFKPVDGCSIVELVGQKGLKDMSANQTCTLFIKVQVPKIRSACTAYAEDDQASLLTELECMVGTLQTELLHLEARYRHSLLPYDNVVAVKHVVKVKRPKLESRWSMISATDDLHTAEQLHTRLAIYIADHYAPERALKLIDRHLAAEAACEEPVRQIRATIAAELGKGIEHEATTQPGAKPSVVVTDIDIDSSLASRPTTLEHNTATAPGTPTEFEHSNGPSPLLAAPTTAPSHDKARSLSMNVLASQTDDVTDSSEERGDAARKIWRHIRRSSLTTKQLAELAPEQLQKLETSDQTLMDLRRRALANKRSVGAETLKAWQWDQKALRQVGEMPWM</sequence>